<dbReference type="Proteomes" id="UP000639403">
    <property type="component" value="Unassembled WGS sequence"/>
</dbReference>
<evidence type="ECO:0000313" key="2">
    <source>
        <dbReference type="Proteomes" id="UP000639403"/>
    </source>
</evidence>
<comment type="caution">
    <text evidence="1">The sequence shown here is derived from an EMBL/GenBank/DDBJ whole genome shotgun (WGS) entry which is preliminary data.</text>
</comment>
<dbReference type="EMBL" id="JADOXO010000110">
    <property type="protein sequence ID" value="KAF9813229.1"/>
    <property type="molecule type" value="Genomic_DNA"/>
</dbReference>
<sequence>MLADALGRDTGGLAGAADAGAAAAELCETGVEEVEKNMASGCKCRRVRGVAMIWAMRQWGGSTVCGGGGGEGGEALWPGAHWVVGLRDLESCRRRSARGRLYSRAPAPAHRTAIIVLCWGPDTIARIWAWHHH</sequence>
<proteinExistence type="predicted"/>
<reference evidence="1" key="1">
    <citation type="submission" date="2020-11" db="EMBL/GenBank/DDBJ databases">
        <authorList>
            <person name="Koelle M."/>
            <person name="Horta M.A.C."/>
            <person name="Nowrousian M."/>
            <person name="Ohm R.A."/>
            <person name="Benz P."/>
            <person name="Pilgard A."/>
        </authorList>
    </citation>
    <scope>NUCLEOTIDE SEQUENCE</scope>
    <source>
        <strain evidence="1">FPRL280</strain>
    </source>
</reference>
<dbReference type="AlphaFoldDB" id="A0A8H7P1D3"/>
<accession>A0A8H7P1D3</accession>
<organism evidence="1 2">
    <name type="scientific">Rhodonia placenta</name>
    <dbReference type="NCBI Taxonomy" id="104341"/>
    <lineage>
        <taxon>Eukaryota</taxon>
        <taxon>Fungi</taxon>
        <taxon>Dikarya</taxon>
        <taxon>Basidiomycota</taxon>
        <taxon>Agaricomycotina</taxon>
        <taxon>Agaricomycetes</taxon>
        <taxon>Polyporales</taxon>
        <taxon>Adustoporiaceae</taxon>
        <taxon>Rhodonia</taxon>
    </lineage>
</organism>
<protein>
    <submittedName>
        <fullName evidence="1">Uncharacterized protein</fullName>
    </submittedName>
</protein>
<evidence type="ECO:0000313" key="1">
    <source>
        <dbReference type="EMBL" id="KAF9813229.1"/>
    </source>
</evidence>
<reference evidence="1" key="2">
    <citation type="journal article" name="Front. Microbiol.">
        <title>Degradative Capacity of Two Strains of Rhodonia placenta: From Phenotype to Genotype.</title>
        <authorList>
            <person name="Kolle M."/>
            <person name="Horta M.A.C."/>
            <person name="Nowrousian M."/>
            <person name="Ohm R.A."/>
            <person name="Benz J.P."/>
            <person name="Pilgard A."/>
        </authorList>
    </citation>
    <scope>NUCLEOTIDE SEQUENCE</scope>
    <source>
        <strain evidence="1">FPRL280</strain>
    </source>
</reference>
<name>A0A8H7P1D3_9APHY</name>
<gene>
    <name evidence="1" type="ORF">IEO21_05715</name>
</gene>